<sequence length="43" mass="5148">MIFNLYIYALTVITNSLLYQNTLVLTNHFHDEYCHNPDLRIYG</sequence>
<dbReference type="KEGG" id="naz:Aazo_1655"/>
<dbReference type="Proteomes" id="UP000001511">
    <property type="component" value="Chromosome"/>
</dbReference>
<dbReference type="EMBL" id="CP002059">
    <property type="protein sequence ID" value="ADI63820.1"/>
    <property type="molecule type" value="Genomic_DNA"/>
</dbReference>
<keyword evidence="2" id="KW-1185">Reference proteome</keyword>
<name>D7E523_NOSA0</name>
<protein>
    <submittedName>
        <fullName evidence="1">Uncharacterized protein</fullName>
    </submittedName>
</protein>
<dbReference type="AlphaFoldDB" id="D7E523"/>
<dbReference type="HOGENOM" id="CLU_3236780_0_0_3"/>
<reference evidence="1 2" key="1">
    <citation type="journal article" date="2010" name="PLoS ONE">
        <title>Genome erosion in a nitrogen-fixing vertically transmitted endosymbiotic multicellular cyanobacterium.</title>
        <authorList>
            <person name="Ran L."/>
            <person name="Larsson J."/>
            <person name="Vigil-Stenman T."/>
            <person name="Nylander J.A."/>
            <person name="Ininbergs K."/>
            <person name="Zheng W.W."/>
            <person name="Lapidus A."/>
            <person name="Lowry S."/>
            <person name="Haselkorn R."/>
            <person name="Bergman B."/>
        </authorList>
    </citation>
    <scope>NUCLEOTIDE SEQUENCE [LARGE SCALE GENOMIC DNA]</scope>
    <source>
        <strain evidence="1 2">0708</strain>
    </source>
</reference>
<organism evidence="1 2">
    <name type="scientific">Nostoc azollae (strain 0708)</name>
    <name type="common">Anabaena azollae (strain 0708)</name>
    <dbReference type="NCBI Taxonomy" id="551115"/>
    <lineage>
        <taxon>Bacteria</taxon>
        <taxon>Bacillati</taxon>
        <taxon>Cyanobacteriota</taxon>
        <taxon>Cyanophyceae</taxon>
        <taxon>Nostocales</taxon>
        <taxon>Nostocaceae</taxon>
        <taxon>Trichormus</taxon>
    </lineage>
</organism>
<proteinExistence type="predicted"/>
<evidence type="ECO:0000313" key="2">
    <source>
        <dbReference type="Proteomes" id="UP000001511"/>
    </source>
</evidence>
<accession>D7E523</accession>
<evidence type="ECO:0000313" key="1">
    <source>
        <dbReference type="EMBL" id="ADI63820.1"/>
    </source>
</evidence>
<gene>
    <name evidence="1" type="ordered locus">Aazo_1655</name>
</gene>